<keyword evidence="4" id="KW-1185">Reference proteome</keyword>
<dbReference type="EMBL" id="SWKU01000019">
    <property type="protein sequence ID" value="KAF2998463.1"/>
    <property type="molecule type" value="Genomic_DNA"/>
</dbReference>
<feature type="compositionally biased region" description="Acidic residues" evidence="2">
    <location>
        <begin position="425"/>
        <end position="440"/>
    </location>
</feature>
<feature type="region of interest" description="Disordered" evidence="2">
    <location>
        <begin position="408"/>
        <end position="458"/>
    </location>
</feature>
<evidence type="ECO:0000256" key="1">
    <source>
        <dbReference type="SAM" id="Coils"/>
    </source>
</evidence>
<reference evidence="3" key="1">
    <citation type="submission" date="2019-04" db="EMBL/GenBank/DDBJ databases">
        <title>Sequencing of skin fungus with MAO and IRED activity.</title>
        <authorList>
            <person name="Marsaioli A.J."/>
            <person name="Bonatto J.M.C."/>
            <person name="Reis Junior O."/>
        </authorList>
    </citation>
    <scope>NUCLEOTIDE SEQUENCE</scope>
    <source>
        <strain evidence="3">30M1</strain>
    </source>
</reference>
<sequence>MEHLVRDYGHTRAAAIKSAWAELSAAEKELIQLQLNLVRYTREYLDYKRKFNRLRMRFGKLKTLDSTRKAVYLIIGTRVRDKQLKGQVFDHRQREQVRRLLALQTQFERVWVPAILCDKIYNIFSREVRDMIYGELHAEHHSRPIDDLYLTLKQRQGFPLTEHALSGRGHSALERAYFDERIVGATIAREIVEAWYKRASFARETIISMPFHYYMRVDRWGLGLRPAHLLRHVTLKFREDAVREFRSSLSRFSGLRQLRGIRGLRDLYIIIESSMELDVTCLGCGLEKTYCKGNFDNFLSRDERDLWKVDKRFVGIGSALPQLERAGLRLLVSYEHDIQKYPAITLHKPDDALSPEKWVEILEEFREGLMDQAKKICYDPFVGPRSSESSASLEPDLPFFGRSSDIYTDTSEHGIDTYDSSDFTDATDESDSESDSEAESPENPLSLVIGQGYGLSLD</sequence>
<accession>A0A9P4TA01</accession>
<feature type="coiled-coil region" evidence="1">
    <location>
        <begin position="23"/>
        <end position="50"/>
    </location>
</feature>
<dbReference type="OrthoDB" id="3676762at2759"/>
<dbReference type="Proteomes" id="UP000801428">
    <property type="component" value="Unassembled WGS sequence"/>
</dbReference>
<dbReference type="AlphaFoldDB" id="A0A9P4TA01"/>
<keyword evidence="1" id="KW-0175">Coiled coil</keyword>
<evidence type="ECO:0000313" key="3">
    <source>
        <dbReference type="EMBL" id="KAF2998463.1"/>
    </source>
</evidence>
<gene>
    <name evidence="3" type="ORF">E8E13_001971</name>
</gene>
<organism evidence="3 4">
    <name type="scientific">Curvularia kusanoi</name>
    <name type="common">Cochliobolus kusanoi</name>
    <dbReference type="NCBI Taxonomy" id="90978"/>
    <lineage>
        <taxon>Eukaryota</taxon>
        <taxon>Fungi</taxon>
        <taxon>Dikarya</taxon>
        <taxon>Ascomycota</taxon>
        <taxon>Pezizomycotina</taxon>
        <taxon>Dothideomycetes</taxon>
        <taxon>Pleosporomycetidae</taxon>
        <taxon>Pleosporales</taxon>
        <taxon>Pleosporineae</taxon>
        <taxon>Pleosporaceae</taxon>
        <taxon>Curvularia</taxon>
    </lineage>
</organism>
<proteinExistence type="predicted"/>
<evidence type="ECO:0000313" key="4">
    <source>
        <dbReference type="Proteomes" id="UP000801428"/>
    </source>
</evidence>
<comment type="caution">
    <text evidence="3">The sequence shown here is derived from an EMBL/GenBank/DDBJ whole genome shotgun (WGS) entry which is preliminary data.</text>
</comment>
<name>A0A9P4TA01_CURKU</name>
<evidence type="ECO:0000256" key="2">
    <source>
        <dbReference type="SAM" id="MobiDB-lite"/>
    </source>
</evidence>
<protein>
    <submittedName>
        <fullName evidence="3">Uncharacterized protein</fullName>
    </submittedName>
</protein>